<organism evidence="2 3">
    <name type="scientific">Phyllotreta striolata</name>
    <name type="common">Striped flea beetle</name>
    <name type="synonym">Crioceris striolata</name>
    <dbReference type="NCBI Taxonomy" id="444603"/>
    <lineage>
        <taxon>Eukaryota</taxon>
        <taxon>Metazoa</taxon>
        <taxon>Ecdysozoa</taxon>
        <taxon>Arthropoda</taxon>
        <taxon>Hexapoda</taxon>
        <taxon>Insecta</taxon>
        <taxon>Pterygota</taxon>
        <taxon>Neoptera</taxon>
        <taxon>Endopterygota</taxon>
        <taxon>Coleoptera</taxon>
        <taxon>Polyphaga</taxon>
        <taxon>Cucujiformia</taxon>
        <taxon>Chrysomeloidea</taxon>
        <taxon>Chrysomelidae</taxon>
        <taxon>Galerucinae</taxon>
        <taxon>Alticini</taxon>
        <taxon>Phyllotreta</taxon>
    </lineage>
</organism>
<proteinExistence type="predicted"/>
<dbReference type="EMBL" id="OU900096">
    <property type="protein sequence ID" value="CAG9860213.1"/>
    <property type="molecule type" value="Genomic_DNA"/>
</dbReference>
<dbReference type="Proteomes" id="UP001153712">
    <property type="component" value="Chromosome 3"/>
</dbReference>
<reference evidence="2" key="1">
    <citation type="submission" date="2022-01" db="EMBL/GenBank/DDBJ databases">
        <authorList>
            <person name="King R."/>
        </authorList>
    </citation>
    <scope>NUCLEOTIDE SEQUENCE</scope>
</reference>
<keyword evidence="3" id="KW-1185">Reference proteome</keyword>
<evidence type="ECO:0000313" key="2">
    <source>
        <dbReference type="EMBL" id="CAG9860213.1"/>
    </source>
</evidence>
<feature type="compositionally biased region" description="Basic residues" evidence="1">
    <location>
        <begin position="89"/>
        <end position="101"/>
    </location>
</feature>
<evidence type="ECO:0000313" key="3">
    <source>
        <dbReference type="Proteomes" id="UP001153712"/>
    </source>
</evidence>
<protein>
    <submittedName>
        <fullName evidence="2">Uncharacterized protein</fullName>
    </submittedName>
</protein>
<gene>
    <name evidence="2" type="ORF">PHYEVI_LOCUS6569</name>
</gene>
<feature type="region of interest" description="Disordered" evidence="1">
    <location>
        <begin position="88"/>
        <end position="148"/>
    </location>
</feature>
<name>A0A9N9XMU7_PHYSR</name>
<accession>A0A9N9XMU7</accession>
<sequence length="226" mass="26113">MFQKRNPINASEGIQKMQNLINENFRYVPRWNSSGNPGYQKPTTFVKQDVVTNLGFLKQAAAQKSNFALNDLEPLTLIDTLDYYESRASKGKKARRKRKPAKQQQELKETKSSTAVEKTKSGKAGRPKEVSATKTIRKSILPKSKKDEIEQNKLRKELHFASSEGSLKISKVHRESVPTWRTIKKFQKNLELKGFNVIMDSRTKKQNPMINNNPAWQLLKERMKYM</sequence>
<dbReference type="AlphaFoldDB" id="A0A9N9XMU7"/>
<evidence type="ECO:0000256" key="1">
    <source>
        <dbReference type="SAM" id="MobiDB-lite"/>
    </source>
</evidence>